<reference evidence="2" key="1">
    <citation type="journal article" date="2019" name="Int. J. Syst. Evol. Microbiol.">
        <title>The Global Catalogue of Microorganisms (GCM) 10K type strain sequencing project: providing services to taxonomists for standard genome sequencing and annotation.</title>
        <authorList>
            <consortium name="The Broad Institute Genomics Platform"/>
            <consortium name="The Broad Institute Genome Sequencing Center for Infectious Disease"/>
            <person name="Wu L."/>
            <person name="Ma J."/>
        </authorList>
    </citation>
    <scope>NUCLEOTIDE SEQUENCE [LARGE SCALE GENOMIC DNA]</scope>
    <source>
        <strain evidence="2">JCM 31921</strain>
    </source>
</reference>
<dbReference type="EMBL" id="BAABEZ010000024">
    <property type="protein sequence ID" value="GAA4457589.1"/>
    <property type="molecule type" value="Genomic_DNA"/>
</dbReference>
<proteinExistence type="predicted"/>
<organism evidence="1 2">
    <name type="scientific">Rurimicrobium arvi</name>
    <dbReference type="NCBI Taxonomy" id="2049916"/>
    <lineage>
        <taxon>Bacteria</taxon>
        <taxon>Pseudomonadati</taxon>
        <taxon>Bacteroidota</taxon>
        <taxon>Chitinophagia</taxon>
        <taxon>Chitinophagales</taxon>
        <taxon>Chitinophagaceae</taxon>
        <taxon>Rurimicrobium</taxon>
    </lineage>
</organism>
<comment type="caution">
    <text evidence="1">The sequence shown here is derived from an EMBL/GenBank/DDBJ whole genome shotgun (WGS) entry which is preliminary data.</text>
</comment>
<sequence>MKKFKGLDGIVNIIVLTKLDNRYNWFCSDKVFWIMDYVKYTHQFDPTDNDYSERFDIGILDEKTAAHFLENMEEYSCSIEELKSLFAASLPLTSFDEAYHLFPKLFVDFDSKKLLSVYSEALMLENYAPEGWSSKYGTFTDDIPTEQKYWVINGVDYEHELFQ</sequence>
<gene>
    <name evidence="1" type="ORF">GCM10023092_24520</name>
</gene>
<evidence type="ECO:0000313" key="1">
    <source>
        <dbReference type="EMBL" id="GAA4457589.1"/>
    </source>
</evidence>
<name>A0ABP8MZJ5_9BACT</name>
<accession>A0ABP8MZJ5</accession>
<dbReference type="Proteomes" id="UP001501410">
    <property type="component" value="Unassembled WGS sequence"/>
</dbReference>
<protein>
    <recommendedName>
        <fullName evidence="3">Immunity protein 42</fullName>
    </recommendedName>
</protein>
<evidence type="ECO:0008006" key="3">
    <source>
        <dbReference type="Google" id="ProtNLM"/>
    </source>
</evidence>
<dbReference type="RefSeq" id="WP_344827573.1">
    <property type="nucleotide sequence ID" value="NZ_BAABEZ010000024.1"/>
</dbReference>
<keyword evidence="2" id="KW-1185">Reference proteome</keyword>
<evidence type="ECO:0000313" key="2">
    <source>
        <dbReference type="Proteomes" id="UP001501410"/>
    </source>
</evidence>